<organism evidence="2 3">
    <name type="scientific">Legionella fallonii LLAP-10</name>
    <dbReference type="NCBI Taxonomy" id="1212491"/>
    <lineage>
        <taxon>Bacteria</taxon>
        <taxon>Pseudomonadati</taxon>
        <taxon>Pseudomonadota</taxon>
        <taxon>Gammaproteobacteria</taxon>
        <taxon>Legionellales</taxon>
        <taxon>Legionellaceae</taxon>
        <taxon>Legionella</taxon>
    </lineage>
</organism>
<accession>A0A098G8Y3</accession>
<name>A0A098G8Y3_9GAMM</name>
<dbReference type="Pfam" id="PF00850">
    <property type="entry name" value="Hist_deacetyl"/>
    <property type="match status" value="1"/>
</dbReference>
<proteinExistence type="predicted"/>
<evidence type="ECO:0000313" key="2">
    <source>
        <dbReference type="EMBL" id="CEG58426.1"/>
    </source>
</evidence>
<reference evidence="3" key="1">
    <citation type="submission" date="2014-09" db="EMBL/GenBank/DDBJ databases">
        <authorList>
            <person name="Gomez-Valero L."/>
        </authorList>
    </citation>
    <scope>NUCLEOTIDE SEQUENCE [LARGE SCALE GENOMIC DNA]</scope>
    <source>
        <strain evidence="3">ATCC700992</strain>
    </source>
</reference>
<gene>
    <name evidence="2" type="primary">bcp</name>
    <name evidence="2" type="ORF">LFA_3083</name>
</gene>
<dbReference type="KEGG" id="lfa:LFA_3083"/>
<evidence type="ECO:0000259" key="1">
    <source>
        <dbReference type="Pfam" id="PF00850"/>
    </source>
</evidence>
<dbReference type="InterPro" id="IPR023801">
    <property type="entry name" value="His_deacetylse_dom"/>
</dbReference>
<dbReference type="SUPFAM" id="SSF52768">
    <property type="entry name" value="Arginase/deacetylase"/>
    <property type="match status" value="1"/>
</dbReference>
<protein>
    <submittedName>
        <fullName evidence="2">Acetylpolyamine aminohydolase</fullName>
    </submittedName>
</protein>
<dbReference type="STRING" id="1212491.LFA_3083"/>
<dbReference type="GO" id="GO:0004407">
    <property type="term" value="F:histone deacetylase activity"/>
    <property type="evidence" value="ECO:0007669"/>
    <property type="project" value="TreeGrafter"/>
</dbReference>
<dbReference type="PANTHER" id="PTHR10625">
    <property type="entry name" value="HISTONE DEACETYLASE HDAC1-RELATED"/>
    <property type="match status" value="1"/>
</dbReference>
<dbReference type="InterPro" id="IPR023696">
    <property type="entry name" value="Ureohydrolase_dom_sf"/>
</dbReference>
<dbReference type="AlphaFoldDB" id="A0A098G8Y3"/>
<dbReference type="Gene3D" id="3.40.800.20">
    <property type="entry name" value="Histone deacetylase domain"/>
    <property type="match status" value="1"/>
</dbReference>
<dbReference type="HOGENOM" id="CLU_646889_0_0_6"/>
<dbReference type="RefSeq" id="WP_052673981.1">
    <property type="nucleotide sequence ID" value="NZ_LN614827.1"/>
</dbReference>
<dbReference type="EMBL" id="LN614827">
    <property type="protein sequence ID" value="CEG58426.1"/>
    <property type="molecule type" value="Genomic_DNA"/>
</dbReference>
<dbReference type="InterPro" id="IPR037138">
    <property type="entry name" value="His_deacetylse_dom_sf"/>
</dbReference>
<dbReference type="Proteomes" id="UP000032430">
    <property type="component" value="Chromosome I"/>
</dbReference>
<keyword evidence="3" id="KW-1185">Reference proteome</keyword>
<sequence length="501" mass="57013">MKGTFFDKKKSARFKEQRQVSFASEVRSFIRDIKKHDLLELKQSPKLATYVDHGNELVSSHEFEEIPEKLQKETKKILKMVTEMHLAQSQKVEIVPEECFIQIPAKEHLEKMTFMPAGGEEDQALRLTHMCAVIEDDRAQHTNLPVITTEDSELDVTWTNLFTAINMGKKKQAFELFNQIPEDDVILKALLAVHPKQYLKKLISYSIDALHTGAKTLNSDIVIKPNTFEILIKDLATTLLNPAKVYFSFGLPTHHAYSEQGSGFCIINKTAVLMKHIEMTHEAPLKFVIVGTDVNRDNGLCDILRISASDTAVCHIDIFDSRVYPHHDHDYIAQEFDTEGVNVGKKIMHWGQNNFDYYAVDLSLTQRDKVSAHPALLFALAKIKENIAHAKEQNTQIFLVLPTGWDSHQEETAPCGKLVNSKMMAQYEASISRFSNGDISYFFESILNLYNANQEHIAGIYWGLEGGYEPTMYAQQLKLMLQTIHQQPFLQVTNQPSFSPP</sequence>
<dbReference type="GO" id="GO:0040029">
    <property type="term" value="P:epigenetic regulation of gene expression"/>
    <property type="evidence" value="ECO:0007669"/>
    <property type="project" value="TreeGrafter"/>
</dbReference>
<dbReference type="OrthoDB" id="9808367at2"/>
<feature type="domain" description="Histone deacetylase" evidence="1">
    <location>
        <begin position="175"/>
        <end position="482"/>
    </location>
</feature>
<evidence type="ECO:0000313" key="3">
    <source>
        <dbReference type="Proteomes" id="UP000032430"/>
    </source>
</evidence>